<dbReference type="EMBL" id="WBMS02000067">
    <property type="protein sequence ID" value="MWA07232.1"/>
    <property type="molecule type" value="Genomic_DNA"/>
</dbReference>
<evidence type="ECO:0000313" key="2">
    <source>
        <dbReference type="Proteomes" id="UP000462055"/>
    </source>
</evidence>
<dbReference type="RefSeq" id="WP_151600133.1">
    <property type="nucleotide sequence ID" value="NZ_WBMS02000067.1"/>
</dbReference>
<dbReference type="Proteomes" id="UP000462055">
    <property type="component" value="Unassembled WGS sequence"/>
</dbReference>
<organism evidence="1 2">
    <name type="scientific">Actinomadura physcomitrii</name>
    <dbReference type="NCBI Taxonomy" id="2650748"/>
    <lineage>
        <taxon>Bacteria</taxon>
        <taxon>Bacillati</taxon>
        <taxon>Actinomycetota</taxon>
        <taxon>Actinomycetes</taxon>
        <taxon>Streptosporangiales</taxon>
        <taxon>Thermomonosporaceae</taxon>
        <taxon>Actinomadura</taxon>
    </lineage>
</organism>
<dbReference type="AlphaFoldDB" id="A0A6I4MN42"/>
<reference evidence="1" key="1">
    <citation type="submission" date="2019-12" db="EMBL/GenBank/DDBJ databases">
        <title>Actinomadura physcomitrii sp. nov., a novel actinomycete isolated from moss [Physcomitrium sphaericum (Ludw) Fuernr].</title>
        <authorList>
            <person name="Zhuang X."/>
        </authorList>
    </citation>
    <scope>NUCLEOTIDE SEQUENCE [LARGE SCALE GENOMIC DNA]</scope>
    <source>
        <strain evidence="1">LD22</strain>
    </source>
</reference>
<protein>
    <recommendedName>
        <fullName evidence="3">Sulfotransferase family protein</fullName>
    </recommendedName>
</protein>
<dbReference type="SUPFAM" id="SSF52540">
    <property type="entry name" value="P-loop containing nucleoside triphosphate hydrolases"/>
    <property type="match status" value="1"/>
</dbReference>
<keyword evidence="2" id="KW-1185">Reference proteome</keyword>
<dbReference type="Gene3D" id="3.40.50.300">
    <property type="entry name" value="P-loop containing nucleotide triphosphate hydrolases"/>
    <property type="match status" value="1"/>
</dbReference>
<gene>
    <name evidence="1" type="ORF">F8568_044265</name>
</gene>
<proteinExistence type="predicted"/>
<comment type="caution">
    <text evidence="1">The sequence shown here is derived from an EMBL/GenBank/DDBJ whole genome shotgun (WGS) entry which is preliminary data.</text>
</comment>
<evidence type="ECO:0000313" key="1">
    <source>
        <dbReference type="EMBL" id="MWA07232.1"/>
    </source>
</evidence>
<dbReference type="InterPro" id="IPR027417">
    <property type="entry name" value="P-loop_NTPase"/>
</dbReference>
<sequence>MAAPSPGAPARSPRPVVYLHVGAAKSGTTYLQNILWHNRERLREAGFLYPGYDEAEHVRAAFDLRQAFFGTASDPLIDGAWTRLVEEARGWSGTTIISQELFAPAFRAHVKRALADLDFAEVHVVFTVRDLARQIPAHWQEDVKNRWTTTFAQFMAALRRPDWRASKVARLFWGLQDPVEILARWGEHLPPEHVHVVTLPRPGAPRDLLWRRFCQALGLPPDTCDPNAGFANPSLGLPETQLLLRLNRALDRESADWHFYNEEMKHHLAQSVLTRRENTIRIPLPAEDHAWAVERAERMVEALSGTGYDLIGDLDELVPAPAPADGRRHPDDPCWADITDASGDAVAAVLRRIDECEAEIARLPDAGLGTPELLDLLVADARALRERVDALKDGTVPVVKRAVRTLSERHAVVARFREAYWQVQEERRQAAGGTGAAETTPR</sequence>
<name>A0A6I4MN42_9ACTN</name>
<evidence type="ECO:0008006" key="3">
    <source>
        <dbReference type="Google" id="ProtNLM"/>
    </source>
</evidence>
<accession>A0A6I4MN42</accession>